<evidence type="ECO:0000256" key="4">
    <source>
        <dbReference type="ARBA" id="ARBA00013023"/>
    </source>
</evidence>
<sequence length="419" mass="48469">MSEYVDDLLSRRKNSLPVDNVFRFKCLLRFKNNIPKTLTNYKIIHIAGSKGKGSTAFYLSCMLQHLNRKTLLFTSPHLIDIRERFSYENRTLDDVMWHKSLHWLQEQEKILQIRLSFFDAMTILCFYIASQLPIDTLILETGLGGTWDATNICKPNITIITPIELEHTSILGDTIEAITQEKAGIIKDHTPIFMSSQSPQAESIIRKKAISCNAPLFSYKDFIHITRDDLIKNNALDFFYQGKEYHAIFPTPLITLADNALLSLIVTQYLYSHENIIYLWIKTIPHCFFPGRYQQIQSQPTPIILDGSHTTESLNKTSSTFYKQYQHRKRLLIFGCAQDKDFITMQQSFIYFDTIYLVNIKHTPNKMKEYASKTNLPYYDDLALLLTTISTTNFSEEQAILLTGSLYLVGEALTFYQAR</sequence>
<dbReference type="GO" id="GO:0005524">
    <property type="term" value="F:ATP binding"/>
    <property type="evidence" value="ECO:0007669"/>
    <property type="project" value="UniProtKB-KW"/>
</dbReference>
<comment type="pathway">
    <text evidence="2">Cofactor biosynthesis; tetrahydrofolate biosynthesis; 7,8-dihydrofolate from 2-amino-4-hydroxy-6-hydroxymethyl-7,8-dihydropteridine diphosphate and 4-aminobenzoate: step 2/2.</text>
</comment>
<keyword evidence="11" id="KW-0067">ATP-binding</keyword>
<dbReference type="EMBL" id="JAATLK010000001">
    <property type="protein sequence ID" value="NIZ46491.1"/>
    <property type="molecule type" value="Genomic_DNA"/>
</dbReference>
<proteinExistence type="predicted"/>
<evidence type="ECO:0000313" key="23">
    <source>
        <dbReference type="EMBL" id="NIZ46491.1"/>
    </source>
</evidence>
<comment type="pathway">
    <text evidence="3">Cofactor biosynthesis; tetrahydrofolylpolyglutamate biosynthesis.</text>
</comment>
<comment type="catalytic activity">
    <reaction evidence="20">
        <text>(6R)-5,10-methylenetetrahydrofolyl-(gamma-L-Glu)(n) + L-glutamate + ATP = (6R)-5,10-methylenetetrahydrofolyl-(gamma-L-Glu)(n+1) + ADP + phosphate + H(+)</text>
        <dbReference type="Rhea" id="RHEA:51912"/>
        <dbReference type="Rhea" id="RHEA-COMP:13257"/>
        <dbReference type="Rhea" id="RHEA-COMP:13258"/>
        <dbReference type="ChEBI" id="CHEBI:15378"/>
        <dbReference type="ChEBI" id="CHEBI:29985"/>
        <dbReference type="ChEBI" id="CHEBI:30616"/>
        <dbReference type="ChEBI" id="CHEBI:43474"/>
        <dbReference type="ChEBI" id="CHEBI:136572"/>
        <dbReference type="ChEBI" id="CHEBI:456216"/>
        <dbReference type="EC" id="6.3.2.17"/>
    </reaction>
</comment>
<comment type="caution">
    <text evidence="23">The sequence shown here is derived from an EMBL/GenBank/DDBJ whole genome shotgun (WGS) entry which is preliminary data.</text>
</comment>
<comment type="catalytic activity">
    <reaction evidence="18">
        <text>(6S)-5,6,7,8-tetrahydrofolyl-(gamma-L-Glu)(n) + L-glutamate + ATP = (6S)-5,6,7,8-tetrahydrofolyl-(gamma-L-Glu)(n+1) + ADP + phosphate + H(+)</text>
        <dbReference type="Rhea" id="RHEA:10580"/>
        <dbReference type="Rhea" id="RHEA-COMP:14738"/>
        <dbReference type="Rhea" id="RHEA-COMP:14740"/>
        <dbReference type="ChEBI" id="CHEBI:15378"/>
        <dbReference type="ChEBI" id="CHEBI:29985"/>
        <dbReference type="ChEBI" id="CHEBI:30616"/>
        <dbReference type="ChEBI" id="CHEBI:43474"/>
        <dbReference type="ChEBI" id="CHEBI:141005"/>
        <dbReference type="ChEBI" id="CHEBI:456216"/>
        <dbReference type="EC" id="6.3.2.17"/>
    </reaction>
</comment>
<evidence type="ECO:0000256" key="8">
    <source>
        <dbReference type="ARBA" id="ARBA00022598"/>
    </source>
</evidence>
<dbReference type="PANTHER" id="PTHR11136">
    <property type="entry name" value="FOLYLPOLYGLUTAMATE SYNTHASE-RELATED"/>
    <property type="match status" value="1"/>
</dbReference>
<evidence type="ECO:0000256" key="17">
    <source>
        <dbReference type="ARBA" id="ARBA00032510"/>
    </source>
</evidence>
<dbReference type="GO" id="GO:0046656">
    <property type="term" value="P:folic acid biosynthetic process"/>
    <property type="evidence" value="ECO:0007669"/>
    <property type="project" value="UniProtKB-KW"/>
</dbReference>
<dbReference type="PANTHER" id="PTHR11136:SF5">
    <property type="entry name" value="FOLYLPOLYGLUTAMATE SYNTHASE, MITOCHONDRIAL"/>
    <property type="match status" value="1"/>
</dbReference>
<comment type="function">
    <text evidence="1">Functions in two distinct reactions of the de novo folate biosynthetic pathway. Catalyzes the addition of a glutamate residue to dihydropteroate (7,8-dihydropteroate or H2Pte) to form dihydrofolate (7,8-dihydrofolate monoglutamate or H2Pte-Glu). Also catalyzes successive additions of L-glutamate to tetrahydrofolate or 10-formyltetrahydrofolate or 5,10-methylenetetrahydrofolate, leading to folylpolyglutamate derivatives.</text>
</comment>
<evidence type="ECO:0000256" key="14">
    <source>
        <dbReference type="ARBA" id="ARBA00030048"/>
    </source>
</evidence>
<dbReference type="Gene3D" id="3.40.1190.10">
    <property type="entry name" value="Mur-like, catalytic domain"/>
    <property type="match status" value="1"/>
</dbReference>
<evidence type="ECO:0000256" key="10">
    <source>
        <dbReference type="ARBA" id="ARBA00022741"/>
    </source>
</evidence>
<comment type="catalytic activity">
    <reaction evidence="21">
        <text>7,8-dihydropteroate + L-glutamate + ATP = 7,8-dihydrofolate + ADP + phosphate + H(+)</text>
        <dbReference type="Rhea" id="RHEA:23584"/>
        <dbReference type="ChEBI" id="CHEBI:15378"/>
        <dbReference type="ChEBI" id="CHEBI:17839"/>
        <dbReference type="ChEBI" id="CHEBI:29985"/>
        <dbReference type="ChEBI" id="CHEBI:30616"/>
        <dbReference type="ChEBI" id="CHEBI:43474"/>
        <dbReference type="ChEBI" id="CHEBI:57451"/>
        <dbReference type="ChEBI" id="CHEBI:456216"/>
        <dbReference type="EC" id="6.3.2.12"/>
    </reaction>
</comment>
<evidence type="ECO:0000256" key="16">
    <source>
        <dbReference type="ARBA" id="ARBA00030876"/>
    </source>
</evidence>
<dbReference type="InterPro" id="IPR036615">
    <property type="entry name" value="Mur_ligase_C_dom_sf"/>
</dbReference>
<dbReference type="GO" id="GO:0005829">
    <property type="term" value="C:cytosol"/>
    <property type="evidence" value="ECO:0007669"/>
    <property type="project" value="TreeGrafter"/>
</dbReference>
<dbReference type="EC" id="6.3.2.12" evidence="4"/>
<dbReference type="InterPro" id="IPR004101">
    <property type="entry name" value="Mur_ligase_C"/>
</dbReference>
<dbReference type="Proteomes" id="UP000752013">
    <property type="component" value="Unassembled WGS sequence"/>
</dbReference>
<dbReference type="SUPFAM" id="SSF53623">
    <property type="entry name" value="MurD-like peptide ligases, catalytic domain"/>
    <property type="match status" value="1"/>
</dbReference>
<dbReference type="GO" id="GO:0006730">
    <property type="term" value="P:one-carbon metabolic process"/>
    <property type="evidence" value="ECO:0007669"/>
    <property type="project" value="UniProtKB-KW"/>
</dbReference>
<evidence type="ECO:0000256" key="20">
    <source>
        <dbReference type="ARBA" id="ARBA00049035"/>
    </source>
</evidence>
<evidence type="ECO:0000256" key="2">
    <source>
        <dbReference type="ARBA" id="ARBA00004799"/>
    </source>
</evidence>
<dbReference type="Gene3D" id="3.90.190.20">
    <property type="entry name" value="Mur ligase, C-terminal domain"/>
    <property type="match status" value="1"/>
</dbReference>
<dbReference type="InterPro" id="IPR036565">
    <property type="entry name" value="Mur-like_cat_sf"/>
</dbReference>
<keyword evidence="24" id="KW-1185">Reference proteome</keyword>
<keyword evidence="12" id="KW-0460">Magnesium</keyword>
<evidence type="ECO:0000256" key="12">
    <source>
        <dbReference type="ARBA" id="ARBA00022842"/>
    </source>
</evidence>
<dbReference type="SUPFAM" id="SSF53244">
    <property type="entry name" value="MurD-like peptide ligases, peptide-binding domain"/>
    <property type="match status" value="1"/>
</dbReference>
<dbReference type="GO" id="GO:0008841">
    <property type="term" value="F:dihydrofolate synthase activity"/>
    <property type="evidence" value="ECO:0007669"/>
    <property type="project" value="UniProtKB-EC"/>
</dbReference>
<protein>
    <recommendedName>
        <fullName evidence="6">Dihydrofolate synthase/folylpolyglutamate synthase</fullName>
        <ecNumber evidence="4">6.3.2.12</ecNumber>
        <ecNumber evidence="5">6.3.2.17</ecNumber>
    </recommendedName>
    <alternativeName>
        <fullName evidence="16">Folylpoly-gamma-glutamate synthetase</fullName>
    </alternativeName>
    <alternativeName>
        <fullName evidence="17">Folylpoly-gamma-glutamate synthetase-dihydrofolate synthetase</fullName>
    </alternativeName>
    <alternativeName>
        <fullName evidence="14">Folylpolyglutamate synthetase</fullName>
    </alternativeName>
    <alternativeName>
        <fullName evidence="15">Tetrahydrofolylpolyglutamate synthase</fullName>
    </alternativeName>
</protein>
<dbReference type="AlphaFoldDB" id="A0A968GG20"/>
<keyword evidence="7" id="KW-0554">One-carbon metabolism</keyword>
<evidence type="ECO:0000259" key="22">
    <source>
        <dbReference type="Pfam" id="PF02875"/>
    </source>
</evidence>
<dbReference type="InterPro" id="IPR001645">
    <property type="entry name" value="Folylpolyglutamate_synth"/>
</dbReference>
<dbReference type="Pfam" id="PF02875">
    <property type="entry name" value="Mur_ligase_C"/>
    <property type="match status" value="1"/>
</dbReference>
<name>A0A968GG20_9SPIO</name>
<organism evidence="23 24">
    <name type="scientific">Entomospira nematocerorum</name>
    <dbReference type="NCBI Taxonomy" id="2719987"/>
    <lineage>
        <taxon>Bacteria</taxon>
        <taxon>Pseudomonadati</taxon>
        <taxon>Spirochaetota</taxon>
        <taxon>Spirochaetia</taxon>
        <taxon>Spirochaetales</taxon>
        <taxon>Spirochaetaceae</taxon>
        <taxon>Entomospira</taxon>
    </lineage>
</organism>
<evidence type="ECO:0000256" key="15">
    <source>
        <dbReference type="ARBA" id="ARBA00030592"/>
    </source>
</evidence>
<gene>
    <name evidence="23" type="ORF">HCT46_00915</name>
</gene>
<reference evidence="23" key="1">
    <citation type="submission" date="2020-03" db="EMBL/GenBank/DDBJ databases">
        <title>Spirochaetal bacteria isolated from arthropods constitute a novel genus Entomospira genus novum within the order Spirochaetales.</title>
        <authorList>
            <person name="Grana-Miraglia L."/>
            <person name="Sikutova S."/>
            <person name="Fingerle V."/>
            <person name="Sing A."/>
            <person name="Castillo-Ramirez S."/>
            <person name="Margos G."/>
            <person name="Rudolf I."/>
        </authorList>
    </citation>
    <scope>NUCLEOTIDE SEQUENCE</scope>
    <source>
        <strain evidence="23">BR208</strain>
    </source>
</reference>
<evidence type="ECO:0000256" key="18">
    <source>
        <dbReference type="ARBA" id="ARBA00047493"/>
    </source>
</evidence>
<feature type="domain" description="Mur ligase C-terminal" evidence="22">
    <location>
        <begin position="291"/>
        <end position="405"/>
    </location>
</feature>
<dbReference type="EC" id="6.3.2.17" evidence="5"/>
<dbReference type="GO" id="GO:0004326">
    <property type="term" value="F:tetrahydrofolylpolyglutamate synthase activity"/>
    <property type="evidence" value="ECO:0007669"/>
    <property type="project" value="UniProtKB-EC"/>
</dbReference>
<keyword evidence="10" id="KW-0547">Nucleotide-binding</keyword>
<accession>A0A968GG20</accession>
<evidence type="ECO:0000256" key="11">
    <source>
        <dbReference type="ARBA" id="ARBA00022840"/>
    </source>
</evidence>
<evidence type="ECO:0000256" key="6">
    <source>
        <dbReference type="ARBA" id="ARBA00019357"/>
    </source>
</evidence>
<evidence type="ECO:0000256" key="9">
    <source>
        <dbReference type="ARBA" id="ARBA00022723"/>
    </source>
</evidence>
<evidence type="ECO:0000256" key="5">
    <source>
        <dbReference type="ARBA" id="ARBA00013025"/>
    </source>
</evidence>
<keyword evidence="9" id="KW-0479">Metal-binding</keyword>
<evidence type="ECO:0000256" key="3">
    <source>
        <dbReference type="ARBA" id="ARBA00005150"/>
    </source>
</evidence>
<evidence type="ECO:0000256" key="13">
    <source>
        <dbReference type="ARBA" id="ARBA00022909"/>
    </source>
</evidence>
<keyword evidence="8" id="KW-0436">Ligase</keyword>
<evidence type="ECO:0000256" key="1">
    <source>
        <dbReference type="ARBA" id="ARBA00002714"/>
    </source>
</evidence>
<evidence type="ECO:0000256" key="21">
    <source>
        <dbReference type="ARBA" id="ARBA00049161"/>
    </source>
</evidence>
<comment type="catalytic activity">
    <reaction evidence="19">
        <text>10-formyltetrahydrofolyl-(gamma-L-Glu)(n) + L-glutamate + ATP = 10-formyltetrahydrofolyl-(gamma-L-Glu)(n+1) + ADP + phosphate + H(+)</text>
        <dbReference type="Rhea" id="RHEA:51904"/>
        <dbReference type="Rhea" id="RHEA-COMP:13088"/>
        <dbReference type="Rhea" id="RHEA-COMP:14300"/>
        <dbReference type="ChEBI" id="CHEBI:15378"/>
        <dbReference type="ChEBI" id="CHEBI:29985"/>
        <dbReference type="ChEBI" id="CHEBI:30616"/>
        <dbReference type="ChEBI" id="CHEBI:43474"/>
        <dbReference type="ChEBI" id="CHEBI:134413"/>
        <dbReference type="ChEBI" id="CHEBI:456216"/>
        <dbReference type="EC" id="6.3.2.17"/>
    </reaction>
</comment>
<evidence type="ECO:0000256" key="7">
    <source>
        <dbReference type="ARBA" id="ARBA00022563"/>
    </source>
</evidence>
<keyword evidence="13" id="KW-0289">Folate biosynthesis</keyword>
<evidence type="ECO:0000256" key="19">
    <source>
        <dbReference type="ARBA" id="ARBA00047808"/>
    </source>
</evidence>
<dbReference type="GO" id="GO:0046872">
    <property type="term" value="F:metal ion binding"/>
    <property type="evidence" value="ECO:0007669"/>
    <property type="project" value="UniProtKB-KW"/>
</dbReference>
<evidence type="ECO:0000313" key="24">
    <source>
        <dbReference type="Proteomes" id="UP000752013"/>
    </source>
</evidence>
<dbReference type="NCBIfam" id="TIGR01499">
    <property type="entry name" value="folC"/>
    <property type="match status" value="1"/>
</dbReference>
<dbReference type="RefSeq" id="WP_167702952.1">
    <property type="nucleotide sequence ID" value="NZ_CP118168.1"/>
</dbReference>